<name>A0AA88YKV5_PINIB</name>
<dbReference type="AlphaFoldDB" id="A0AA88YKV5"/>
<dbReference type="EMBL" id="VSWD01000002">
    <property type="protein sequence ID" value="KAK3107585.1"/>
    <property type="molecule type" value="Genomic_DNA"/>
</dbReference>
<organism evidence="2 3">
    <name type="scientific">Pinctada imbricata</name>
    <name type="common">Atlantic pearl-oyster</name>
    <name type="synonym">Pinctada martensii</name>
    <dbReference type="NCBI Taxonomy" id="66713"/>
    <lineage>
        <taxon>Eukaryota</taxon>
        <taxon>Metazoa</taxon>
        <taxon>Spiralia</taxon>
        <taxon>Lophotrochozoa</taxon>
        <taxon>Mollusca</taxon>
        <taxon>Bivalvia</taxon>
        <taxon>Autobranchia</taxon>
        <taxon>Pteriomorphia</taxon>
        <taxon>Pterioida</taxon>
        <taxon>Pterioidea</taxon>
        <taxon>Pteriidae</taxon>
        <taxon>Pinctada</taxon>
    </lineage>
</organism>
<evidence type="ECO:0000313" key="3">
    <source>
        <dbReference type="Proteomes" id="UP001186944"/>
    </source>
</evidence>
<feature type="compositionally biased region" description="Low complexity" evidence="1">
    <location>
        <begin position="61"/>
        <end position="70"/>
    </location>
</feature>
<gene>
    <name evidence="2" type="ORF">FSP39_017794</name>
</gene>
<dbReference type="Proteomes" id="UP001186944">
    <property type="component" value="Unassembled WGS sequence"/>
</dbReference>
<keyword evidence="3" id="KW-1185">Reference proteome</keyword>
<proteinExistence type="predicted"/>
<feature type="compositionally biased region" description="Polar residues" evidence="1">
    <location>
        <begin position="77"/>
        <end position="86"/>
    </location>
</feature>
<evidence type="ECO:0000313" key="2">
    <source>
        <dbReference type="EMBL" id="KAK3107585.1"/>
    </source>
</evidence>
<reference evidence="2" key="1">
    <citation type="submission" date="2019-08" db="EMBL/GenBank/DDBJ databases">
        <title>The improved chromosome-level genome for the pearl oyster Pinctada fucata martensii using PacBio sequencing and Hi-C.</title>
        <authorList>
            <person name="Zheng Z."/>
        </authorList>
    </citation>
    <scope>NUCLEOTIDE SEQUENCE</scope>
    <source>
        <strain evidence="2">ZZ-2019</strain>
        <tissue evidence="2">Adductor muscle</tissue>
    </source>
</reference>
<evidence type="ECO:0000256" key="1">
    <source>
        <dbReference type="SAM" id="MobiDB-lite"/>
    </source>
</evidence>
<accession>A0AA88YKV5</accession>
<sequence length="102" mass="11413">MKRCSLNPGNFAVKIVERLFPELFGEDNLRFQFSYNGGGIRDKKSLDGVRFRVHTKVRLSSLSGSQGNQSVEDDGCNTYQRTSPSPQREKEGPPSPFKSSSK</sequence>
<protein>
    <submittedName>
        <fullName evidence="2">Uncharacterized protein</fullName>
    </submittedName>
</protein>
<feature type="region of interest" description="Disordered" evidence="1">
    <location>
        <begin position="61"/>
        <end position="102"/>
    </location>
</feature>
<comment type="caution">
    <text evidence="2">The sequence shown here is derived from an EMBL/GenBank/DDBJ whole genome shotgun (WGS) entry which is preliminary data.</text>
</comment>